<protein>
    <recommendedName>
        <fullName evidence="1">SET domain-containing protein</fullName>
    </recommendedName>
</protein>
<evidence type="ECO:0000313" key="2">
    <source>
        <dbReference type="EMBL" id="GMI02370.1"/>
    </source>
</evidence>
<dbReference type="OrthoDB" id="46969at2759"/>
<dbReference type="SUPFAM" id="SSF82199">
    <property type="entry name" value="SET domain"/>
    <property type="match status" value="1"/>
</dbReference>
<dbReference type="InterPro" id="IPR001214">
    <property type="entry name" value="SET_dom"/>
</dbReference>
<dbReference type="Pfam" id="PF00856">
    <property type="entry name" value="SET"/>
    <property type="match status" value="1"/>
</dbReference>
<keyword evidence="3" id="KW-1185">Reference proteome</keyword>
<evidence type="ECO:0000313" key="3">
    <source>
        <dbReference type="Proteomes" id="UP001165085"/>
    </source>
</evidence>
<reference evidence="3" key="1">
    <citation type="journal article" date="2023" name="Commun. Biol.">
        <title>Genome analysis of Parmales, the sister group of diatoms, reveals the evolutionary specialization of diatoms from phago-mixotrophs to photoautotrophs.</title>
        <authorList>
            <person name="Ban H."/>
            <person name="Sato S."/>
            <person name="Yoshikawa S."/>
            <person name="Yamada K."/>
            <person name="Nakamura Y."/>
            <person name="Ichinomiya M."/>
            <person name="Sato N."/>
            <person name="Blanc-Mathieu R."/>
            <person name="Endo H."/>
            <person name="Kuwata A."/>
            <person name="Ogata H."/>
        </authorList>
    </citation>
    <scope>NUCLEOTIDE SEQUENCE [LARGE SCALE GENOMIC DNA]</scope>
    <source>
        <strain evidence="3">NIES 3701</strain>
    </source>
</reference>
<feature type="domain" description="SET" evidence="1">
    <location>
        <begin position="105"/>
        <end position="238"/>
    </location>
</feature>
<proteinExistence type="predicted"/>
<gene>
    <name evidence="2" type="ORF">TrST_g6402</name>
</gene>
<dbReference type="PROSITE" id="PS50280">
    <property type="entry name" value="SET"/>
    <property type="match status" value="1"/>
</dbReference>
<dbReference type="EMBL" id="BRXY01000602">
    <property type="protein sequence ID" value="GMI02370.1"/>
    <property type="molecule type" value="Genomic_DNA"/>
</dbReference>
<comment type="caution">
    <text evidence="2">The sequence shown here is derived from an EMBL/GenBank/DDBJ whole genome shotgun (WGS) entry which is preliminary data.</text>
</comment>
<sequence length="242" mass="26828">GVAVDVFNSTVLLPFQGKSSFNGYDVQTPIYATKLLGLFESSDVEDDFDLLDFEDSIGCNEYKEAGNMPLHTSAVWKYLRDVYELIVGEASTIDPDDDGSMSGTKDVEMKVSPGKGRGLFAKRDFLKGDEVFTTIYGGFYDSQAYRDYLRYLSISGNNDLACDVLQWAYVTKTQLPEQIEKTYLKSGLVVGFDINPGSIVNNDNKNPNVGALNGDVARDVHIALRDIRKGEELLTSYSAFEK</sequence>
<dbReference type="Proteomes" id="UP001165085">
    <property type="component" value="Unassembled WGS sequence"/>
</dbReference>
<name>A0A9W7CAW1_9STRA</name>
<evidence type="ECO:0000259" key="1">
    <source>
        <dbReference type="PROSITE" id="PS50280"/>
    </source>
</evidence>
<feature type="non-terminal residue" evidence="2">
    <location>
        <position position="242"/>
    </location>
</feature>
<accession>A0A9W7CAW1</accession>
<dbReference type="InterPro" id="IPR046341">
    <property type="entry name" value="SET_dom_sf"/>
</dbReference>
<dbReference type="AlphaFoldDB" id="A0A9W7CAW1"/>
<organism evidence="2 3">
    <name type="scientific">Triparma strigata</name>
    <dbReference type="NCBI Taxonomy" id="1606541"/>
    <lineage>
        <taxon>Eukaryota</taxon>
        <taxon>Sar</taxon>
        <taxon>Stramenopiles</taxon>
        <taxon>Ochrophyta</taxon>
        <taxon>Bolidophyceae</taxon>
        <taxon>Parmales</taxon>
        <taxon>Triparmaceae</taxon>
        <taxon>Triparma</taxon>
    </lineage>
</organism>
<dbReference type="Gene3D" id="2.170.270.10">
    <property type="entry name" value="SET domain"/>
    <property type="match status" value="1"/>
</dbReference>